<keyword evidence="3 8" id="KW-0436">Ligase</keyword>
<dbReference type="HAMAP" id="MF_01161">
    <property type="entry name" value="tRNA_Ile_lys_synt"/>
    <property type="match status" value="1"/>
</dbReference>
<dbReference type="CDD" id="cd01992">
    <property type="entry name" value="TilS_N"/>
    <property type="match status" value="1"/>
</dbReference>
<dbReference type="Gene3D" id="3.30.465.60">
    <property type="match status" value="1"/>
</dbReference>
<dbReference type="Gene3D" id="3.40.50.620">
    <property type="entry name" value="HUPs"/>
    <property type="match status" value="1"/>
</dbReference>
<evidence type="ECO:0000256" key="6">
    <source>
        <dbReference type="ARBA" id="ARBA00022840"/>
    </source>
</evidence>
<evidence type="ECO:0000259" key="9">
    <source>
        <dbReference type="SMART" id="SM00977"/>
    </source>
</evidence>
<comment type="subcellular location">
    <subcellularLocation>
        <location evidence="1 8">Cytoplasm</location>
    </subcellularLocation>
</comment>
<evidence type="ECO:0000256" key="8">
    <source>
        <dbReference type="HAMAP-Rule" id="MF_01161"/>
    </source>
</evidence>
<dbReference type="Pfam" id="PF11734">
    <property type="entry name" value="TilS_C"/>
    <property type="match status" value="1"/>
</dbReference>
<dbReference type="GO" id="GO:0005737">
    <property type="term" value="C:cytoplasm"/>
    <property type="evidence" value="ECO:0007669"/>
    <property type="project" value="UniProtKB-SubCell"/>
</dbReference>
<feature type="domain" description="Lysidine-tRNA(Ile) synthetase C-terminal" evidence="9">
    <location>
        <begin position="376"/>
        <end position="447"/>
    </location>
</feature>
<comment type="function">
    <text evidence="8">Ligates lysine onto the cytidine present at position 34 of the AUA codon-specific tRNA(Ile) that contains the anticodon CAU, in an ATP-dependent manner. Cytidine is converted to lysidine, thus changing the amino acid specificity of the tRNA from methionine to isoleucine.</text>
</comment>
<dbReference type="InterPro" id="IPR012795">
    <property type="entry name" value="tRNA_Ile_lys_synt_N"/>
</dbReference>
<keyword evidence="5 8" id="KW-0547">Nucleotide-binding</keyword>
<keyword evidence="2 8" id="KW-0963">Cytoplasm</keyword>
<dbReference type="InterPro" id="IPR015262">
    <property type="entry name" value="tRNA_Ile_lys_synt_subst-bd"/>
</dbReference>
<keyword evidence="6 8" id="KW-0067">ATP-binding</keyword>
<dbReference type="SUPFAM" id="SSF82829">
    <property type="entry name" value="MesJ substrate recognition domain-like"/>
    <property type="match status" value="1"/>
</dbReference>
<keyword evidence="11" id="KW-1185">Reference proteome</keyword>
<comment type="similarity">
    <text evidence="8">Belongs to the tRNA(Ile)-lysidine synthase family.</text>
</comment>
<accession>A0A1H0KVB7</accession>
<dbReference type="STRING" id="745820.SAMN04488053_12035"/>
<dbReference type="EMBL" id="FNIL01000020">
    <property type="protein sequence ID" value="SDO59964.1"/>
    <property type="molecule type" value="Genomic_DNA"/>
</dbReference>
<name>A0A1H0KVB7_9BACI</name>
<comment type="catalytic activity">
    <reaction evidence="7 8">
        <text>cytidine(34) in tRNA(Ile2) + L-lysine + ATP = lysidine(34) in tRNA(Ile2) + AMP + diphosphate + H(+)</text>
        <dbReference type="Rhea" id="RHEA:43744"/>
        <dbReference type="Rhea" id="RHEA-COMP:10625"/>
        <dbReference type="Rhea" id="RHEA-COMP:10670"/>
        <dbReference type="ChEBI" id="CHEBI:15378"/>
        <dbReference type="ChEBI" id="CHEBI:30616"/>
        <dbReference type="ChEBI" id="CHEBI:32551"/>
        <dbReference type="ChEBI" id="CHEBI:33019"/>
        <dbReference type="ChEBI" id="CHEBI:82748"/>
        <dbReference type="ChEBI" id="CHEBI:83665"/>
        <dbReference type="ChEBI" id="CHEBI:456215"/>
        <dbReference type="EC" id="6.3.4.19"/>
    </reaction>
</comment>
<dbReference type="OrthoDB" id="9807403at2"/>
<organism evidence="10 11">
    <name type="scientific">Alkalicoccus daliensis</name>
    <dbReference type="NCBI Taxonomy" id="745820"/>
    <lineage>
        <taxon>Bacteria</taxon>
        <taxon>Bacillati</taxon>
        <taxon>Bacillota</taxon>
        <taxon>Bacilli</taxon>
        <taxon>Bacillales</taxon>
        <taxon>Bacillaceae</taxon>
        <taxon>Alkalicoccus</taxon>
    </lineage>
</organism>
<dbReference type="PANTHER" id="PTHR43033:SF1">
    <property type="entry name" value="TRNA(ILE)-LYSIDINE SYNTHASE-RELATED"/>
    <property type="match status" value="1"/>
</dbReference>
<dbReference type="NCBIfam" id="TIGR02432">
    <property type="entry name" value="lysidine_TilS_N"/>
    <property type="match status" value="1"/>
</dbReference>
<proteinExistence type="inferred from homology"/>
<dbReference type="SUPFAM" id="SSF56037">
    <property type="entry name" value="PheT/TilS domain"/>
    <property type="match status" value="1"/>
</dbReference>
<evidence type="ECO:0000313" key="11">
    <source>
        <dbReference type="Proteomes" id="UP000198778"/>
    </source>
</evidence>
<dbReference type="InterPro" id="IPR014729">
    <property type="entry name" value="Rossmann-like_a/b/a_fold"/>
</dbReference>
<sequence>MKQAVDAFAERHRIFLPEDHILVAVSGGPDSIALLDYLYVKSKETGFQLSVLHVHHHLREEADQDCSCAEKAALSRFLPFHVKHAEVIKRKKEEGWGTQQAAREERYELFIETMQETGANKVATAHHGDDQAETLLMRFVRGSMEGRKGIPVKRTLGDGEVIRPFLSVTKEEIMEYCAEQELLYRTDYSNLQNTYQRNRLRNEVMPLLKEENPKLHESAQWQAERSAEEEEYLNSQAGGYLHTFKKGKEEIRFQQTAFQSIPRALQRRVVHLILNYLMPSAPWSRQHVEAVFSLCFSDKASQRTSIGYEVWAEKSYNHLLLSSSKEKSPAGFTPFTLKEKTVYTIPAGTIRVQQNRQLNKGEVQAVFQLNPEQLPLQVRTRLPGDRISAEAGTKKLKKLFIDAKIPRKLRDVWPIVTDIHGTILWVPFLQKAEMTQKNNYKQQTIYLAFKPGTDLLLFH</sequence>
<comment type="domain">
    <text evidence="8">The N-terminal region contains the highly conserved SGGXDS motif, predicted to be a P-loop motif involved in ATP binding.</text>
</comment>
<dbReference type="InterPro" id="IPR012796">
    <property type="entry name" value="Lysidine-tRNA-synth_C"/>
</dbReference>
<dbReference type="GO" id="GO:0005524">
    <property type="term" value="F:ATP binding"/>
    <property type="evidence" value="ECO:0007669"/>
    <property type="project" value="UniProtKB-UniRule"/>
</dbReference>
<keyword evidence="4 8" id="KW-0819">tRNA processing</keyword>
<dbReference type="InterPro" id="IPR011063">
    <property type="entry name" value="TilS/TtcA_N"/>
</dbReference>
<evidence type="ECO:0000256" key="3">
    <source>
        <dbReference type="ARBA" id="ARBA00022598"/>
    </source>
</evidence>
<dbReference type="SUPFAM" id="SSF52402">
    <property type="entry name" value="Adenine nucleotide alpha hydrolases-like"/>
    <property type="match status" value="1"/>
</dbReference>
<evidence type="ECO:0000256" key="2">
    <source>
        <dbReference type="ARBA" id="ARBA00022490"/>
    </source>
</evidence>
<dbReference type="RefSeq" id="WP_090844611.1">
    <property type="nucleotide sequence ID" value="NZ_FNIL01000020.1"/>
</dbReference>
<evidence type="ECO:0000256" key="1">
    <source>
        <dbReference type="ARBA" id="ARBA00004496"/>
    </source>
</evidence>
<feature type="binding site" evidence="8">
    <location>
        <begin position="26"/>
        <end position="31"/>
    </location>
    <ligand>
        <name>ATP</name>
        <dbReference type="ChEBI" id="CHEBI:30616"/>
    </ligand>
</feature>
<dbReference type="PANTHER" id="PTHR43033">
    <property type="entry name" value="TRNA(ILE)-LYSIDINE SYNTHASE-RELATED"/>
    <property type="match status" value="1"/>
</dbReference>
<dbReference type="GO" id="GO:0032267">
    <property type="term" value="F:tRNA(Ile)-lysidine synthase activity"/>
    <property type="evidence" value="ECO:0007669"/>
    <property type="project" value="UniProtKB-EC"/>
</dbReference>
<evidence type="ECO:0000256" key="4">
    <source>
        <dbReference type="ARBA" id="ARBA00022694"/>
    </source>
</evidence>
<dbReference type="SMART" id="SM00977">
    <property type="entry name" value="TilS_C"/>
    <property type="match status" value="1"/>
</dbReference>
<reference evidence="11" key="1">
    <citation type="submission" date="2016-10" db="EMBL/GenBank/DDBJ databases">
        <authorList>
            <person name="Varghese N."/>
            <person name="Submissions S."/>
        </authorList>
    </citation>
    <scope>NUCLEOTIDE SEQUENCE [LARGE SCALE GENOMIC DNA]</scope>
    <source>
        <strain evidence="11">CGMCC 1.10369</strain>
    </source>
</reference>
<evidence type="ECO:0000256" key="5">
    <source>
        <dbReference type="ARBA" id="ARBA00022741"/>
    </source>
</evidence>
<dbReference type="InterPro" id="IPR012094">
    <property type="entry name" value="tRNA_Ile_lys_synt"/>
</dbReference>
<dbReference type="GO" id="GO:0006400">
    <property type="term" value="P:tRNA modification"/>
    <property type="evidence" value="ECO:0007669"/>
    <property type="project" value="UniProtKB-UniRule"/>
</dbReference>
<dbReference type="Pfam" id="PF01171">
    <property type="entry name" value="ATP_bind_3"/>
    <property type="match status" value="1"/>
</dbReference>
<dbReference type="Proteomes" id="UP000198778">
    <property type="component" value="Unassembled WGS sequence"/>
</dbReference>
<evidence type="ECO:0000313" key="10">
    <source>
        <dbReference type="EMBL" id="SDO59964.1"/>
    </source>
</evidence>
<protein>
    <recommendedName>
        <fullName evidence="8">tRNA(Ile)-lysidine synthase</fullName>
        <ecNumber evidence="8">6.3.4.19</ecNumber>
    </recommendedName>
    <alternativeName>
        <fullName evidence="8">tRNA(Ile)-2-lysyl-cytidine synthase</fullName>
    </alternativeName>
    <alternativeName>
        <fullName evidence="8">tRNA(Ile)-lysidine synthetase</fullName>
    </alternativeName>
</protein>
<gene>
    <name evidence="8" type="primary">tilS</name>
    <name evidence="10" type="ORF">SAMN04488053_12035</name>
</gene>
<dbReference type="NCBIfam" id="TIGR02433">
    <property type="entry name" value="lysidine_TilS_C"/>
    <property type="match status" value="1"/>
</dbReference>
<dbReference type="EC" id="6.3.4.19" evidence="8"/>
<dbReference type="AlphaFoldDB" id="A0A1H0KVB7"/>
<evidence type="ECO:0000256" key="7">
    <source>
        <dbReference type="ARBA" id="ARBA00048539"/>
    </source>
</evidence>
<dbReference type="Pfam" id="PF09179">
    <property type="entry name" value="TilS"/>
    <property type="match status" value="1"/>
</dbReference>